<dbReference type="InterPro" id="IPR003150">
    <property type="entry name" value="DNA-bd_RFX"/>
</dbReference>
<dbReference type="InterPro" id="IPR036388">
    <property type="entry name" value="WH-like_DNA-bd_sf"/>
</dbReference>
<keyword evidence="1" id="KW-0238">DNA-binding</keyword>
<feature type="compositionally biased region" description="Low complexity" evidence="2">
    <location>
        <begin position="303"/>
        <end position="321"/>
    </location>
</feature>
<dbReference type="AlphaFoldDB" id="A0AA91PX96"/>
<evidence type="ECO:0000256" key="2">
    <source>
        <dbReference type="SAM" id="MobiDB-lite"/>
    </source>
</evidence>
<evidence type="ECO:0000259" key="3">
    <source>
        <dbReference type="PROSITE" id="PS51526"/>
    </source>
</evidence>
<accession>A0AA91PX96</accession>
<feature type="compositionally biased region" description="Polar residues" evidence="2">
    <location>
        <begin position="60"/>
        <end position="80"/>
    </location>
</feature>
<dbReference type="InterPro" id="IPR036390">
    <property type="entry name" value="WH_DNA-bd_sf"/>
</dbReference>
<dbReference type="PANTHER" id="PTHR12619:SF5">
    <property type="entry name" value="TRANSCRIPTION FACTOR RFX4"/>
    <property type="match status" value="1"/>
</dbReference>
<dbReference type="KEGG" id="clus:A9F13_14g01210"/>
<name>A0AA91PX96_CLALS</name>
<dbReference type="Pfam" id="PF02257">
    <property type="entry name" value="RFX_DNA_binding"/>
    <property type="match status" value="1"/>
</dbReference>
<evidence type="ECO:0000313" key="4">
    <source>
        <dbReference type="EMBL" id="OVF07284.1"/>
    </source>
</evidence>
<dbReference type="PROSITE" id="PS51526">
    <property type="entry name" value="RFX_DBD"/>
    <property type="match status" value="1"/>
</dbReference>
<dbReference type="EMBL" id="LYUB02000014">
    <property type="protein sequence ID" value="OVF07284.1"/>
    <property type="molecule type" value="Genomic_DNA"/>
</dbReference>
<evidence type="ECO:0000256" key="1">
    <source>
        <dbReference type="ARBA" id="ARBA00023125"/>
    </source>
</evidence>
<feature type="region of interest" description="Disordered" evidence="2">
    <location>
        <begin position="255"/>
        <end position="276"/>
    </location>
</feature>
<comment type="caution">
    <text evidence="4">The sequence shown here is derived from an EMBL/GenBank/DDBJ whole genome shotgun (WGS) entry which is preliminary data.</text>
</comment>
<proteinExistence type="predicted"/>
<dbReference type="Pfam" id="PF25340">
    <property type="entry name" value="BCD_RFX"/>
    <property type="match status" value="1"/>
</dbReference>
<feature type="domain" description="RFX-type winged-helix" evidence="3">
    <location>
        <begin position="176"/>
        <end position="251"/>
    </location>
</feature>
<dbReference type="SUPFAM" id="SSF46785">
    <property type="entry name" value="Winged helix' DNA-binding domain"/>
    <property type="match status" value="1"/>
</dbReference>
<protein>
    <submittedName>
        <fullName evidence="4">Transcriptional regulator</fullName>
    </submittedName>
</protein>
<organism evidence="4 5">
    <name type="scientific">Clavispora lusitaniae</name>
    <name type="common">Candida lusitaniae</name>
    <dbReference type="NCBI Taxonomy" id="36911"/>
    <lineage>
        <taxon>Eukaryota</taxon>
        <taxon>Fungi</taxon>
        <taxon>Dikarya</taxon>
        <taxon>Ascomycota</taxon>
        <taxon>Saccharomycotina</taxon>
        <taxon>Pichiomycetes</taxon>
        <taxon>Metschnikowiaceae</taxon>
        <taxon>Clavispora</taxon>
    </lineage>
</organism>
<dbReference type="GO" id="GO:0000978">
    <property type="term" value="F:RNA polymerase II cis-regulatory region sequence-specific DNA binding"/>
    <property type="evidence" value="ECO:0007669"/>
    <property type="project" value="TreeGrafter"/>
</dbReference>
<dbReference type="PANTHER" id="PTHR12619">
    <property type="entry name" value="RFX TRANSCRIPTION FACTOR FAMILY"/>
    <property type="match status" value="1"/>
</dbReference>
<dbReference type="InterPro" id="IPR057321">
    <property type="entry name" value="RFX1-4/6/8-like_BCD"/>
</dbReference>
<gene>
    <name evidence="4" type="ORF">A9F13_14g01210</name>
</gene>
<dbReference type="Gene3D" id="1.10.10.10">
    <property type="entry name" value="Winged helix-like DNA-binding domain superfamily/Winged helix DNA-binding domain"/>
    <property type="match status" value="1"/>
</dbReference>
<feature type="compositionally biased region" description="Basic and acidic residues" evidence="2">
    <location>
        <begin position="102"/>
        <end position="113"/>
    </location>
</feature>
<sequence>MASPCIPSHSSSNGSPQPLTTPLDPHVPDSFHLQHFGSDAFHSGPLAPSRLPAPHHNLQPEHSLQPEQSLPPEQSLQPEQSLPPEHTLAPPPDVGFPAPHSESPDVHFARDRFSPAPEDDFERALTRLAAEAAPWSLAQLAHKIKLAAAGHTHDPFLAALSSPHDSKHDRAPHVFGLVWIQRSCEHAPAAVVPRTRVYARYVQRCADLALHPLAPALFGRLVRLAYPNLTIRRLGVRGKSKYHYCGVRLVDERTSANSPHGSANSPHGSVASSHCLPGSSHGFAPTPHGLAASPHLAASPRFSPLADSPSSHASPSVAASPRAMLGTPVSSAPVPEALPTRLRYVPGLFAALDHAVAAQIAAPLTLPTIYPYLAKSADVDCDVADTLHSLYRVHCSSLFDSMRYMDVDRMFALFRSFPTILTAPVTRLLVSEPAAAWVRDCDLATYRAMAKMVARLHSQHVPAEVLRPLRRLAADYTDNLATVLQSKFPAAFTAMKLSLARQFVSLLRRLVRCIETGVSAGRILAQKSERHAMLQDWLRLDMNDIVLRELPCALDNPESIMDVFETRLPDLFDGEIGDPVLGKYAAFLFELPARFPGTNPWLFSLVCSNFLTTCLREMSLCGAPSFGSWWLVRCWVDEYLAWFFELGGYLYDDFHGDTATDYDQTTSADTSTNLDGEKFVHLLEGYGVREWAS</sequence>
<dbReference type="GO" id="GO:0000981">
    <property type="term" value="F:DNA-binding transcription factor activity, RNA polymerase II-specific"/>
    <property type="evidence" value="ECO:0007669"/>
    <property type="project" value="TreeGrafter"/>
</dbReference>
<feature type="compositionally biased region" description="Polar residues" evidence="2">
    <location>
        <begin position="8"/>
        <end position="20"/>
    </location>
</feature>
<feature type="region of interest" description="Disordered" evidence="2">
    <location>
        <begin position="302"/>
        <end position="323"/>
    </location>
</feature>
<feature type="region of interest" description="Disordered" evidence="2">
    <location>
        <begin position="1"/>
        <end position="114"/>
    </location>
</feature>
<feature type="compositionally biased region" description="Polar residues" evidence="2">
    <location>
        <begin position="255"/>
        <end position="272"/>
    </location>
</feature>
<dbReference type="Proteomes" id="UP000195602">
    <property type="component" value="Unassembled WGS sequence"/>
</dbReference>
<reference evidence="4 5" key="1">
    <citation type="submission" date="2017-04" db="EMBL/GenBank/DDBJ databases">
        <title>Draft genome of the yeast Clavispora lusitaniae type strain CBS 6936.</title>
        <authorList>
            <person name="Durrens P."/>
            <person name="Klopp C."/>
            <person name="Biteau N."/>
            <person name="Fitton-Ouhabi V."/>
            <person name="Dementhon K."/>
            <person name="Accoceberry I."/>
            <person name="Sherman D.J."/>
            <person name="Noel T."/>
        </authorList>
    </citation>
    <scope>NUCLEOTIDE SEQUENCE [LARGE SCALE GENOMIC DNA]</scope>
    <source>
        <strain evidence="4 5">CBS 6936</strain>
    </source>
</reference>
<evidence type="ECO:0000313" key="5">
    <source>
        <dbReference type="Proteomes" id="UP000195602"/>
    </source>
</evidence>
<dbReference type="InterPro" id="IPR039779">
    <property type="entry name" value="RFX-like"/>
</dbReference>